<dbReference type="Proteomes" id="UP000214747">
    <property type="component" value="Unassembled WGS sequence"/>
</dbReference>
<evidence type="ECO:0000313" key="1">
    <source>
        <dbReference type="EMBL" id="OWY32011.1"/>
    </source>
</evidence>
<dbReference type="AlphaFoldDB" id="A0A225SLR9"/>
<name>A0A225SLR9_9BURK</name>
<reference evidence="1 2" key="1">
    <citation type="journal article" date="2010" name="Int. J. Syst. Evol. Microbiol.">
        <title>Reclassification of Herbaspirillum putei as a later heterotypic synonym of Herbaspirillum huttiense, with the description of H. huttiense subsp. huttiense subsp. nov. and H. huttiense subsp. putei subsp. nov., comb. nov., and description of Herbaspirillum aquaticum sp. nov.</title>
        <authorList>
            <person name="Dobritsa A.P."/>
            <person name="Reddy M.C."/>
            <person name="Samadpour M."/>
        </authorList>
    </citation>
    <scope>NUCLEOTIDE SEQUENCE [LARGE SCALE GENOMIC DNA]</scope>
    <source>
        <strain evidence="1 2">IEH 4430</strain>
    </source>
</reference>
<proteinExistence type="predicted"/>
<accession>A0A225SLR9</accession>
<organism evidence="1 2">
    <name type="scientific">Herbaspirillum aquaticum</name>
    <dbReference type="NCBI Taxonomy" id="568783"/>
    <lineage>
        <taxon>Bacteria</taxon>
        <taxon>Pseudomonadati</taxon>
        <taxon>Pseudomonadota</taxon>
        <taxon>Betaproteobacteria</taxon>
        <taxon>Burkholderiales</taxon>
        <taxon>Oxalobacteraceae</taxon>
        <taxon>Herbaspirillum</taxon>
    </lineage>
</organism>
<gene>
    <name evidence="1" type="ORF">CEJ45_23335</name>
</gene>
<comment type="caution">
    <text evidence="1">The sequence shown here is derived from an EMBL/GenBank/DDBJ whole genome shotgun (WGS) entry which is preliminary data.</text>
</comment>
<keyword evidence="2" id="KW-1185">Reference proteome</keyword>
<protein>
    <submittedName>
        <fullName evidence="1">Uncharacterized protein</fullName>
    </submittedName>
</protein>
<sequence length="195" mass="21177">MIFASVKHDLLANALKFKKAGKQLPFGIAKGLTATAKDAQAALGKALPENLDRPTPFTMKAFGVEPATKQKQYAKVFIKDDQEKYLQYQVAGGTRTPARRVVVVPKGVRLNQYGNMTRGAIKKLLARKDVFSGKVKGVAGIYQRKGTHVQLIVSYADRVQYKKRFPFGEIGQAAVKASSAKNLIAAIDAALASAR</sequence>
<dbReference type="EMBL" id="NJGV01000031">
    <property type="protein sequence ID" value="OWY32011.1"/>
    <property type="molecule type" value="Genomic_DNA"/>
</dbReference>
<evidence type="ECO:0000313" key="2">
    <source>
        <dbReference type="Proteomes" id="UP000214747"/>
    </source>
</evidence>
<dbReference type="RefSeq" id="WP_088757392.1">
    <property type="nucleotide sequence ID" value="NZ_NJGV01000031.1"/>
</dbReference>